<dbReference type="InterPro" id="IPR036291">
    <property type="entry name" value="NAD(P)-bd_dom_sf"/>
</dbReference>
<evidence type="ECO:0000313" key="3">
    <source>
        <dbReference type="Proteomes" id="UP000229641"/>
    </source>
</evidence>
<dbReference type="Pfam" id="PF13380">
    <property type="entry name" value="CoA_binding_2"/>
    <property type="match status" value="1"/>
</dbReference>
<dbReference type="InterPro" id="IPR003781">
    <property type="entry name" value="CoA-bd"/>
</dbReference>
<evidence type="ECO:0000313" key="2">
    <source>
        <dbReference type="EMBL" id="PIQ89697.1"/>
    </source>
</evidence>
<comment type="caution">
    <text evidence="2">The sequence shown here is derived from an EMBL/GenBank/DDBJ whole genome shotgun (WGS) entry which is preliminary data.</text>
</comment>
<evidence type="ECO:0000259" key="1">
    <source>
        <dbReference type="SMART" id="SM00881"/>
    </source>
</evidence>
<name>A0A2H0LZ83_9BACT</name>
<organism evidence="2 3">
    <name type="scientific">Candidatus Ghiorseimicrobium undicola</name>
    <dbReference type="NCBI Taxonomy" id="1974746"/>
    <lineage>
        <taxon>Bacteria</taxon>
        <taxon>Pseudomonadati</taxon>
        <taxon>Candidatus Omnitrophota</taxon>
        <taxon>Candidatus Ghiorseimicrobium</taxon>
    </lineage>
</organism>
<dbReference type="SUPFAM" id="SSF51735">
    <property type="entry name" value="NAD(P)-binding Rossmann-fold domains"/>
    <property type="match status" value="1"/>
</dbReference>
<sequence length="124" mass="13747">MGNIKEQGIAVIGVSSREEKFGFKIFRDLVNANFNVWGVHPAGGEILGRKIYRNLKELDKPPDLVITVVSPKITENIVEECGELGVKEIWMQPGSESDEAIKKAKGYGMSVVHNACFMVQNGIW</sequence>
<dbReference type="Gene3D" id="3.40.50.720">
    <property type="entry name" value="NAD(P)-binding Rossmann-like Domain"/>
    <property type="match status" value="1"/>
</dbReference>
<protein>
    <submittedName>
        <fullName evidence="2">CoA-binding protein</fullName>
    </submittedName>
</protein>
<feature type="domain" description="CoA-binding" evidence="1">
    <location>
        <begin position="3"/>
        <end position="95"/>
    </location>
</feature>
<reference evidence="2 3" key="1">
    <citation type="submission" date="2017-09" db="EMBL/GenBank/DDBJ databases">
        <title>Depth-based differentiation of microbial function through sediment-hosted aquifers and enrichment of novel symbionts in the deep terrestrial subsurface.</title>
        <authorList>
            <person name="Probst A.J."/>
            <person name="Ladd B."/>
            <person name="Jarett J.K."/>
            <person name="Geller-Mcgrath D.E."/>
            <person name="Sieber C.M."/>
            <person name="Emerson J.B."/>
            <person name="Anantharaman K."/>
            <person name="Thomas B.C."/>
            <person name="Malmstrom R."/>
            <person name="Stieglmeier M."/>
            <person name="Klingl A."/>
            <person name="Woyke T."/>
            <person name="Ryan C.M."/>
            <person name="Banfield J.F."/>
        </authorList>
    </citation>
    <scope>NUCLEOTIDE SEQUENCE [LARGE SCALE GENOMIC DNA]</scope>
    <source>
        <strain evidence="2">CG11_big_fil_rev_8_21_14_0_20_42_13</strain>
    </source>
</reference>
<proteinExistence type="predicted"/>
<dbReference type="PANTHER" id="PTHR33303:SF2">
    <property type="entry name" value="COA-BINDING DOMAIN-CONTAINING PROTEIN"/>
    <property type="match status" value="1"/>
</dbReference>
<dbReference type="Proteomes" id="UP000229641">
    <property type="component" value="Unassembled WGS sequence"/>
</dbReference>
<dbReference type="EMBL" id="PCWA01000025">
    <property type="protein sequence ID" value="PIQ89697.1"/>
    <property type="molecule type" value="Genomic_DNA"/>
</dbReference>
<dbReference type="SMART" id="SM00881">
    <property type="entry name" value="CoA_binding"/>
    <property type="match status" value="1"/>
</dbReference>
<gene>
    <name evidence="2" type="ORF">COV72_01745</name>
</gene>
<dbReference type="PANTHER" id="PTHR33303">
    <property type="entry name" value="CYTOPLASMIC PROTEIN-RELATED"/>
    <property type="match status" value="1"/>
</dbReference>
<dbReference type="AlphaFoldDB" id="A0A2H0LZ83"/>
<accession>A0A2H0LZ83</accession>